<evidence type="ECO:0000313" key="4">
    <source>
        <dbReference type="Proteomes" id="UP000288758"/>
    </source>
</evidence>
<dbReference type="AlphaFoldDB" id="A0A410RP17"/>
<feature type="domain" description="PPM-type phosphatase" evidence="2">
    <location>
        <begin position="39"/>
        <end position="285"/>
    </location>
</feature>
<accession>A0A410RP17</accession>
<reference evidence="3 4" key="1">
    <citation type="submission" date="2018-12" db="EMBL/GenBank/DDBJ databases">
        <title>Complete Genome Sequence of the Corallopyronin A producing Myxobacterium Corallococcus coralloides B035.</title>
        <authorList>
            <person name="Bouhired S.M."/>
            <person name="Rupp O."/>
            <person name="Blom J."/>
            <person name="Schaeberle T.F."/>
            <person name="Kehraus S."/>
            <person name="Schiefer A."/>
            <person name="Pfarr K."/>
            <person name="Goesmann A."/>
            <person name="Hoerauf A."/>
            <person name="Koenig G.M."/>
        </authorList>
    </citation>
    <scope>NUCLEOTIDE SEQUENCE [LARGE SCALE GENOMIC DNA]</scope>
    <source>
        <strain evidence="3 4">B035</strain>
    </source>
</reference>
<name>A0A410RP17_CORCK</name>
<dbReference type="PROSITE" id="PS51746">
    <property type="entry name" value="PPM_2"/>
    <property type="match status" value="1"/>
</dbReference>
<dbReference type="Proteomes" id="UP000288758">
    <property type="component" value="Chromosome"/>
</dbReference>
<dbReference type="Pfam" id="PF13672">
    <property type="entry name" value="PP2C_2"/>
    <property type="match status" value="1"/>
</dbReference>
<evidence type="ECO:0000259" key="2">
    <source>
        <dbReference type="PROSITE" id="PS51746"/>
    </source>
</evidence>
<feature type="region of interest" description="Disordered" evidence="1">
    <location>
        <begin position="1"/>
        <end position="32"/>
    </location>
</feature>
<dbReference type="SMART" id="SM00331">
    <property type="entry name" value="PP2C_SIG"/>
    <property type="match status" value="1"/>
</dbReference>
<evidence type="ECO:0000313" key="3">
    <source>
        <dbReference type="EMBL" id="QAT83714.1"/>
    </source>
</evidence>
<dbReference type="PANTHER" id="PTHR47992">
    <property type="entry name" value="PROTEIN PHOSPHATASE"/>
    <property type="match status" value="1"/>
</dbReference>
<dbReference type="NCBIfam" id="NF033484">
    <property type="entry name" value="Stp1_PP2C_phos"/>
    <property type="match status" value="1"/>
</dbReference>
<proteinExistence type="predicted"/>
<protein>
    <submittedName>
        <fullName evidence="3">Serine/threonine protein phosphatase</fullName>
    </submittedName>
</protein>
<dbReference type="InterPro" id="IPR001932">
    <property type="entry name" value="PPM-type_phosphatase-like_dom"/>
</dbReference>
<dbReference type="CDD" id="cd00143">
    <property type="entry name" value="PP2Cc"/>
    <property type="match status" value="1"/>
</dbReference>
<dbReference type="InterPro" id="IPR015655">
    <property type="entry name" value="PP2C"/>
</dbReference>
<organism evidence="3 4">
    <name type="scientific">Corallococcus coralloides</name>
    <name type="common">Myxococcus coralloides</name>
    <dbReference type="NCBI Taxonomy" id="184914"/>
    <lineage>
        <taxon>Bacteria</taxon>
        <taxon>Pseudomonadati</taxon>
        <taxon>Myxococcota</taxon>
        <taxon>Myxococcia</taxon>
        <taxon>Myxococcales</taxon>
        <taxon>Cystobacterineae</taxon>
        <taxon>Myxococcaceae</taxon>
        <taxon>Corallococcus</taxon>
    </lineage>
</organism>
<dbReference type="EMBL" id="CP034669">
    <property type="protein sequence ID" value="QAT83714.1"/>
    <property type="molecule type" value="Genomic_DNA"/>
</dbReference>
<dbReference type="GO" id="GO:0004722">
    <property type="term" value="F:protein serine/threonine phosphatase activity"/>
    <property type="evidence" value="ECO:0007669"/>
    <property type="project" value="InterPro"/>
</dbReference>
<dbReference type="InterPro" id="IPR036457">
    <property type="entry name" value="PPM-type-like_dom_sf"/>
</dbReference>
<dbReference type="Gene3D" id="3.60.40.10">
    <property type="entry name" value="PPM-type phosphatase domain"/>
    <property type="match status" value="1"/>
</dbReference>
<sequence length="288" mass="31235">MTHREFSSASLPPLMGSHSIRPVSSTAGQTAAPRHKVISAGLTDVGRKRNHNEDSFLIDDELQLYVVADGMGGHAGGGTASRIAVETIDKELRRAREGRDNPFVSVPNLQDSPIPEALRGAVEKACQAIYLTAQDDARLSGMGTTVISLVVRDEHAFFAHVGDSRAYLIRGDLIQQISEDHSLVNEQIKAGMITPEEAKHSRYKNIITRSVGFEEEVQVDVMGLVSEPGDVFLLCSDGLANMLEDREIHDAVASHANLEEVPKHLIDLANERGGDDNISVIVVRMQGG</sequence>
<dbReference type="SMART" id="SM00332">
    <property type="entry name" value="PP2Cc"/>
    <property type="match status" value="1"/>
</dbReference>
<dbReference type="SUPFAM" id="SSF81606">
    <property type="entry name" value="PP2C-like"/>
    <property type="match status" value="1"/>
</dbReference>
<evidence type="ECO:0000256" key="1">
    <source>
        <dbReference type="SAM" id="MobiDB-lite"/>
    </source>
</evidence>
<gene>
    <name evidence="3" type="primary">prpC1</name>
    <name evidence="3" type="ORF">EJ065_2130</name>
</gene>